<keyword evidence="3" id="KW-1185">Reference proteome</keyword>
<reference evidence="3" key="1">
    <citation type="journal article" date="2019" name="Int. J. Syst. Evol. Microbiol.">
        <title>The Global Catalogue of Microorganisms (GCM) 10K type strain sequencing project: providing services to taxonomists for standard genome sequencing and annotation.</title>
        <authorList>
            <consortium name="The Broad Institute Genomics Platform"/>
            <consortium name="The Broad Institute Genome Sequencing Center for Infectious Disease"/>
            <person name="Wu L."/>
            <person name="Ma J."/>
        </authorList>
    </citation>
    <scope>NUCLEOTIDE SEQUENCE [LARGE SCALE GENOMIC DNA]</scope>
    <source>
        <strain evidence="3">JCM 18542</strain>
    </source>
</reference>
<feature type="chain" id="PRO_5045676035" description="Esterase" evidence="1">
    <location>
        <begin position="23"/>
        <end position="168"/>
    </location>
</feature>
<keyword evidence="1" id="KW-0732">Signal</keyword>
<comment type="caution">
    <text evidence="2">The sequence shown here is derived from an EMBL/GenBank/DDBJ whole genome shotgun (WGS) entry which is preliminary data.</text>
</comment>
<evidence type="ECO:0000313" key="3">
    <source>
        <dbReference type="Proteomes" id="UP001500839"/>
    </source>
</evidence>
<gene>
    <name evidence="2" type="ORF">GCM10023353_35400</name>
</gene>
<accession>A0ABP9D4X5</accession>
<name>A0ABP9D4X5_9ACTN</name>
<protein>
    <recommendedName>
        <fullName evidence="4">Esterase</fullName>
    </recommendedName>
</protein>
<dbReference type="Proteomes" id="UP001500839">
    <property type="component" value="Unassembled WGS sequence"/>
</dbReference>
<evidence type="ECO:0000313" key="2">
    <source>
        <dbReference type="EMBL" id="GAA4823541.1"/>
    </source>
</evidence>
<sequence>MLTRGAAAAGAAAVLTAGAVLAAGPAAAAPAGSVGAGPVMPDPVTASVEHLGDAVLYGAGLQVYEVAAARPAENTYPPATELVLRRVHSAAGGIPGAPRFVFVGTPLPEAFVVAQAWEQPGVPSGLIVPADPATLERLPLGDDLRMVSVLTGLLGPFAGAGMSTPYLG</sequence>
<dbReference type="EMBL" id="BAABKQ010000001">
    <property type="protein sequence ID" value="GAA4823541.1"/>
    <property type="molecule type" value="Genomic_DNA"/>
</dbReference>
<evidence type="ECO:0000256" key="1">
    <source>
        <dbReference type="SAM" id="SignalP"/>
    </source>
</evidence>
<proteinExistence type="predicted"/>
<organism evidence="2 3">
    <name type="scientific">Tomitella cavernea</name>
    <dbReference type="NCBI Taxonomy" id="1387982"/>
    <lineage>
        <taxon>Bacteria</taxon>
        <taxon>Bacillati</taxon>
        <taxon>Actinomycetota</taxon>
        <taxon>Actinomycetes</taxon>
        <taxon>Mycobacteriales</taxon>
        <taxon>Tomitella</taxon>
    </lineage>
</organism>
<evidence type="ECO:0008006" key="4">
    <source>
        <dbReference type="Google" id="ProtNLM"/>
    </source>
</evidence>
<feature type="signal peptide" evidence="1">
    <location>
        <begin position="1"/>
        <end position="22"/>
    </location>
</feature>